<reference evidence="2 3" key="1">
    <citation type="submission" date="2018-10" db="EMBL/GenBank/DDBJ databases">
        <title>Genomic Encyclopedia of Archaeal and Bacterial Type Strains, Phase II (KMG-II): from individual species to whole genera.</title>
        <authorList>
            <person name="Goeker M."/>
        </authorList>
    </citation>
    <scope>NUCLEOTIDE SEQUENCE [LARGE SCALE GENOMIC DNA]</scope>
    <source>
        <strain evidence="2 3">DSM 18602</strain>
    </source>
</reference>
<dbReference type="OrthoDB" id="1524679at2"/>
<keyword evidence="3" id="KW-1185">Reference proteome</keyword>
<gene>
    <name evidence="2" type="ORF">BDD43_0857</name>
</gene>
<protein>
    <submittedName>
        <fullName evidence="2">Helix-turn-helix protein</fullName>
    </submittedName>
</protein>
<evidence type="ECO:0000259" key="1">
    <source>
        <dbReference type="Pfam" id="PF12728"/>
    </source>
</evidence>
<dbReference type="EMBL" id="RBKU01000001">
    <property type="protein sequence ID" value="RKR80725.1"/>
    <property type="molecule type" value="Genomic_DNA"/>
</dbReference>
<dbReference type="AlphaFoldDB" id="A0A495IVE7"/>
<proteinExistence type="predicted"/>
<accession>A0A495IVE7</accession>
<dbReference type="PANTHER" id="PTHR34585:SF22">
    <property type="entry name" value="HELIX-TURN-HELIX DOMAIN-CONTAINING PROTEIN"/>
    <property type="match status" value="1"/>
</dbReference>
<feature type="domain" description="Helix-turn-helix" evidence="1">
    <location>
        <begin position="50"/>
        <end position="95"/>
    </location>
</feature>
<evidence type="ECO:0000313" key="3">
    <source>
        <dbReference type="Proteomes" id="UP000268007"/>
    </source>
</evidence>
<dbReference type="InterPro" id="IPR009061">
    <property type="entry name" value="DNA-bd_dom_put_sf"/>
</dbReference>
<dbReference type="PANTHER" id="PTHR34585">
    <property type="match status" value="1"/>
</dbReference>
<dbReference type="InterPro" id="IPR041657">
    <property type="entry name" value="HTH_17"/>
</dbReference>
<dbReference type="Proteomes" id="UP000268007">
    <property type="component" value="Unassembled WGS sequence"/>
</dbReference>
<organism evidence="2 3">
    <name type="scientific">Mucilaginibacter gracilis</name>
    <dbReference type="NCBI Taxonomy" id="423350"/>
    <lineage>
        <taxon>Bacteria</taxon>
        <taxon>Pseudomonadati</taxon>
        <taxon>Bacteroidota</taxon>
        <taxon>Sphingobacteriia</taxon>
        <taxon>Sphingobacteriales</taxon>
        <taxon>Sphingobacteriaceae</taxon>
        <taxon>Mucilaginibacter</taxon>
    </lineage>
</organism>
<name>A0A495IVE7_9SPHI</name>
<dbReference type="Pfam" id="PF12728">
    <property type="entry name" value="HTH_17"/>
    <property type="match status" value="1"/>
</dbReference>
<comment type="caution">
    <text evidence="2">The sequence shown here is derived from an EMBL/GenBank/DDBJ whole genome shotgun (WGS) entry which is preliminary data.</text>
</comment>
<sequence>MNQSENKSNGKKAFLQQLITLDDLDIFKQELINEFKKLLKEHGGKPSKQWLKTEEVKKMLNVSTGTLQTLRINGTLPYTRIGGVIYYDADDIQQMFVSRKFQHAQS</sequence>
<dbReference type="RefSeq" id="WP_121196559.1">
    <property type="nucleotide sequence ID" value="NZ_RBKU01000001.1"/>
</dbReference>
<evidence type="ECO:0000313" key="2">
    <source>
        <dbReference type="EMBL" id="RKR80725.1"/>
    </source>
</evidence>
<dbReference type="SUPFAM" id="SSF46955">
    <property type="entry name" value="Putative DNA-binding domain"/>
    <property type="match status" value="1"/>
</dbReference>